<protein>
    <submittedName>
        <fullName evidence="9">Arabinan endo-1,5-alpha-L-arabinosidase</fullName>
    </submittedName>
</protein>
<dbReference type="PANTHER" id="PTHR43301">
    <property type="entry name" value="ARABINAN ENDO-1,5-ALPHA-L-ARABINOSIDASE"/>
    <property type="match status" value="1"/>
</dbReference>
<dbReference type="GO" id="GO:0004553">
    <property type="term" value="F:hydrolase activity, hydrolyzing O-glycosyl compounds"/>
    <property type="evidence" value="ECO:0007669"/>
    <property type="project" value="InterPro"/>
</dbReference>
<dbReference type="STRING" id="1174501.SAMN05216192_1146"/>
<accession>A0A1G8S9B0</accession>
<keyword evidence="3 7" id="KW-0378">Hydrolase</keyword>
<evidence type="ECO:0000256" key="2">
    <source>
        <dbReference type="ARBA" id="ARBA00009865"/>
    </source>
</evidence>
<feature type="site" description="Important for catalytic activity, responsible for pKa modulation of the active site Glu and correct orientation of both the proton donor and substrate" evidence="6">
    <location>
        <position position="164"/>
    </location>
</feature>
<dbReference type="RefSeq" id="WP_090714961.1">
    <property type="nucleotide sequence ID" value="NZ_CBCSKY010000016.1"/>
</dbReference>
<evidence type="ECO:0000313" key="9">
    <source>
        <dbReference type="EMBL" id="SDJ25260.1"/>
    </source>
</evidence>
<evidence type="ECO:0000256" key="6">
    <source>
        <dbReference type="PIRSR" id="PIRSR606710-2"/>
    </source>
</evidence>
<dbReference type="InterPro" id="IPR023296">
    <property type="entry name" value="Glyco_hydro_beta-prop_sf"/>
</dbReference>
<proteinExistence type="inferred from homology"/>
<dbReference type="EMBL" id="FNDX01000014">
    <property type="protein sequence ID" value="SDJ25260.1"/>
    <property type="molecule type" value="Genomic_DNA"/>
</dbReference>
<name>A0A1G8S9B0_9BACL</name>
<dbReference type="InterPro" id="IPR006710">
    <property type="entry name" value="Glyco_hydro_43"/>
</dbReference>
<comment type="similarity">
    <text evidence="2 7">Belongs to the glycosyl hydrolase 43 family.</text>
</comment>
<sequence>MGTPVHRSEADGSLLFPESPGEQKLYDTSILDKESAWGTHNAHDPGIIKTPDGYYIFSTDVRVGGEPVPGVMVRKSADLIHWEWVHYALPGIPEIAAEWARATNLWAPDVVRHNGKYRMYYSASSFGSRQSLIGLQTADSIEGPWTDEGAVIKTREEDHLNAIDANVVCDAEGRMWMVYGSFFGGIHIVELDKESGKPLEEGFGRLLAVRDKTTEDGAVEGPYIVYNEQFKKYYLFVSYDSLFEDYNVRVARADSITGPYLDAHGRDMKDSTYMPQHEVGVKILGGYRFGDDAGWIAPGHNSVLNDNGAYYMVHHARGGENKHWPYLHIRKILWTEDGWPVVSPERYAGEAEQDIPAGRIPGPWDRLVHDPSAHGQVSPQLLTLQESGEMTGEHGIGVWSFDGRRTLTLSWSDLSEGKGREEKVQLLPAWDWEKDKPALVFTGLNDSGIAVWGKQASEA</sequence>
<dbReference type="InterPro" id="IPR032291">
    <property type="entry name" value="Abn2_C"/>
</dbReference>
<dbReference type="Pfam" id="PF04616">
    <property type="entry name" value="Glyco_hydro_43"/>
    <property type="match status" value="1"/>
</dbReference>
<keyword evidence="10" id="KW-1185">Reference proteome</keyword>
<evidence type="ECO:0000259" key="8">
    <source>
        <dbReference type="Pfam" id="PF16369"/>
    </source>
</evidence>
<dbReference type="PANTHER" id="PTHR43301:SF3">
    <property type="entry name" value="ARABINAN ENDO-1,5-ALPHA-L-ARABINOSIDASE A-RELATED"/>
    <property type="match status" value="1"/>
</dbReference>
<dbReference type="GO" id="GO:0005975">
    <property type="term" value="P:carbohydrate metabolic process"/>
    <property type="evidence" value="ECO:0007669"/>
    <property type="project" value="InterPro"/>
</dbReference>
<reference evidence="10" key="1">
    <citation type="submission" date="2016-10" db="EMBL/GenBank/DDBJ databases">
        <authorList>
            <person name="Varghese N."/>
            <person name="Submissions S."/>
        </authorList>
    </citation>
    <scope>NUCLEOTIDE SEQUENCE [LARGE SCALE GENOMIC DNA]</scope>
    <source>
        <strain evidence="10">CGMCC 1.11012</strain>
    </source>
</reference>
<dbReference type="Gene3D" id="2.115.10.20">
    <property type="entry name" value="Glycosyl hydrolase domain, family 43"/>
    <property type="match status" value="1"/>
</dbReference>
<evidence type="ECO:0000256" key="5">
    <source>
        <dbReference type="PIRSR" id="PIRSR606710-1"/>
    </source>
</evidence>
<evidence type="ECO:0000256" key="3">
    <source>
        <dbReference type="ARBA" id="ARBA00022801"/>
    </source>
</evidence>
<feature type="active site" description="Proton donor" evidence="5">
    <location>
        <position position="220"/>
    </location>
</feature>
<evidence type="ECO:0000256" key="7">
    <source>
        <dbReference type="RuleBase" id="RU361187"/>
    </source>
</evidence>
<comment type="pathway">
    <text evidence="1">Glycan metabolism; L-arabinan degradation.</text>
</comment>
<evidence type="ECO:0000256" key="1">
    <source>
        <dbReference type="ARBA" id="ARBA00004834"/>
    </source>
</evidence>
<dbReference type="Pfam" id="PF16369">
    <property type="entry name" value="GH43_C"/>
    <property type="match status" value="1"/>
</dbReference>
<evidence type="ECO:0000256" key="4">
    <source>
        <dbReference type="ARBA" id="ARBA00023295"/>
    </source>
</evidence>
<gene>
    <name evidence="9" type="ORF">SAMN05216192_1146</name>
</gene>
<dbReference type="AlphaFoldDB" id="A0A1G8S9B0"/>
<organism evidence="9 10">
    <name type="scientific">Paenibacillus typhae</name>
    <dbReference type="NCBI Taxonomy" id="1174501"/>
    <lineage>
        <taxon>Bacteria</taxon>
        <taxon>Bacillati</taxon>
        <taxon>Bacillota</taxon>
        <taxon>Bacilli</taxon>
        <taxon>Bacillales</taxon>
        <taxon>Paenibacillaceae</taxon>
        <taxon>Paenibacillus</taxon>
    </lineage>
</organism>
<keyword evidence="4 7" id="KW-0326">Glycosidase</keyword>
<dbReference type="SUPFAM" id="SSF75005">
    <property type="entry name" value="Arabinanase/levansucrase/invertase"/>
    <property type="match status" value="1"/>
</dbReference>
<dbReference type="OrthoDB" id="9801455at2"/>
<dbReference type="InterPro" id="IPR050727">
    <property type="entry name" value="GH43_arabinanases"/>
</dbReference>
<evidence type="ECO:0000313" key="10">
    <source>
        <dbReference type="Proteomes" id="UP000199050"/>
    </source>
</evidence>
<dbReference type="Gene3D" id="2.40.128.10">
    <property type="match status" value="1"/>
</dbReference>
<dbReference type="CDD" id="cd08998">
    <property type="entry name" value="GH43_Arb43a-like"/>
    <property type="match status" value="1"/>
</dbReference>
<dbReference type="Proteomes" id="UP000199050">
    <property type="component" value="Unassembled WGS sequence"/>
</dbReference>
<feature type="domain" description="Extracellular endo-alpha-(1-&gt;5)-L-arabinanase C-terminal" evidence="8">
    <location>
        <begin position="344"/>
        <end position="453"/>
    </location>
</feature>
<feature type="active site" description="Proton acceptor" evidence="5">
    <location>
        <position position="44"/>
    </location>
</feature>